<dbReference type="PROSITE" id="PS50113">
    <property type="entry name" value="PAC"/>
    <property type="match status" value="2"/>
</dbReference>
<dbReference type="InterPro" id="IPR005467">
    <property type="entry name" value="His_kinase_dom"/>
</dbReference>
<gene>
    <name evidence="8" type="ORF">PBRA_005733</name>
    <name evidence="9" type="ORF">PLBR_LOCUS8322</name>
</gene>
<dbReference type="SMART" id="SM00086">
    <property type="entry name" value="PAC"/>
    <property type="match status" value="2"/>
</dbReference>
<dbReference type="NCBIfam" id="TIGR00229">
    <property type="entry name" value="sensory_box"/>
    <property type="match status" value="2"/>
</dbReference>
<dbReference type="SUPFAM" id="SSF55785">
    <property type="entry name" value="PYP-like sensor domain (PAS domain)"/>
    <property type="match status" value="2"/>
</dbReference>
<dbReference type="Gene3D" id="3.30.565.10">
    <property type="entry name" value="Histidine kinase-like ATPase, C-terminal domain"/>
    <property type="match status" value="1"/>
</dbReference>
<dbReference type="InterPro" id="IPR003594">
    <property type="entry name" value="HATPase_dom"/>
</dbReference>
<keyword evidence="2" id="KW-0902">Two-component regulatory system</keyword>
<dbReference type="OrthoDB" id="10266508at2759"/>
<feature type="domain" description="PAC" evidence="7">
    <location>
        <begin position="108"/>
        <end position="158"/>
    </location>
</feature>
<dbReference type="SMART" id="SM00448">
    <property type="entry name" value="REC"/>
    <property type="match status" value="1"/>
</dbReference>
<dbReference type="Proteomes" id="UP000290189">
    <property type="component" value="Unassembled WGS sequence"/>
</dbReference>
<evidence type="ECO:0000256" key="2">
    <source>
        <dbReference type="ARBA" id="ARBA00023012"/>
    </source>
</evidence>
<dbReference type="InterPro" id="IPR035965">
    <property type="entry name" value="PAS-like_dom_sf"/>
</dbReference>
<dbReference type="PANTHER" id="PTHR45339">
    <property type="entry name" value="HYBRID SIGNAL TRANSDUCTION HISTIDINE KINASE J"/>
    <property type="match status" value="1"/>
</dbReference>
<sequence length="710" mass="76909">MAHRTVFSKIGSLLPPKRRSRLDPAKEQSPVCLAVGQVFEASSNAMVIVDKGGNIVVANGTAEDLFQYGRGELVGSNVNVLVPSRFAASHPLAVAAFMTNPCSLPIGIGRDVCGVRKDGTEIPLEISLSPIKVQDDVFMAAVIADITERKRGERMFRIAVEASTTAMIMVDAAMRIVLVNARTEALFQFARAEMIGNDLNLVIPERFQEHIALLVHEPTTTTAVGKRSERTLFGLKKDGTEVAIAVGVNVINANDAGGDDTLVLISVTDLTEKIEMENLIKSNQVALEASRLKSTFLANMSHEIRTPLSGIMTTVDLLSSTDLSDEQRQYVGMMQESSRTLTGILNNVLDLSKIEAGKAEMEFVGFDLCELVQNQRALVRHRLADRGVSFHVSSPATPVIVVTDEVKVRQILLNVLDNAVKFTGDDGCITLRLDVVDPVNGVKPLLPPSAPDQLSSSSSSSNVVTVSLSVSDTGIGMPLDAMDDLFSDFYQADQSTTRRYGGTGLGLAICQKLVHMLGGAISVQSEEGKGTTFVITLAFLRVNGRAGLPSAQTCDVCDRDTEREDGVQGRQSDEAWHRAEAPLRILVVEDNDVNRAILRRVLEKFGHNVEVANDGMQAVSVLANPIQFDVVFMDCQMPTMDGYEATRIIRAMPHRKTLPIVALTASAIKGDRERCLAAGMNDYLTKPIRIDKLKQTINAVRPVAGPVSPH</sequence>
<dbReference type="InterPro" id="IPR003661">
    <property type="entry name" value="HisK_dim/P_dom"/>
</dbReference>
<feature type="domain" description="Response regulatory" evidence="5">
    <location>
        <begin position="584"/>
        <end position="701"/>
    </location>
</feature>
<dbReference type="PANTHER" id="PTHR45339:SF1">
    <property type="entry name" value="HYBRID SIGNAL TRANSDUCTION HISTIDINE KINASE J"/>
    <property type="match status" value="1"/>
</dbReference>
<dbReference type="SMART" id="SM00387">
    <property type="entry name" value="HATPase_c"/>
    <property type="match status" value="1"/>
</dbReference>
<dbReference type="GO" id="GO:0006355">
    <property type="term" value="P:regulation of DNA-templated transcription"/>
    <property type="evidence" value="ECO:0007669"/>
    <property type="project" value="InterPro"/>
</dbReference>
<feature type="domain" description="PAS" evidence="6">
    <location>
        <begin position="152"/>
        <end position="205"/>
    </location>
</feature>
<dbReference type="Pfam" id="PF00072">
    <property type="entry name" value="Response_reg"/>
    <property type="match status" value="1"/>
</dbReference>
<dbReference type="Gene3D" id="1.10.287.130">
    <property type="match status" value="1"/>
</dbReference>
<dbReference type="SUPFAM" id="SSF52172">
    <property type="entry name" value="CheY-like"/>
    <property type="match status" value="1"/>
</dbReference>
<evidence type="ECO:0000259" key="4">
    <source>
        <dbReference type="PROSITE" id="PS50109"/>
    </source>
</evidence>
<dbReference type="Gene3D" id="3.40.50.2300">
    <property type="match status" value="1"/>
</dbReference>
<evidence type="ECO:0000313" key="10">
    <source>
        <dbReference type="Proteomes" id="UP000039324"/>
    </source>
</evidence>
<evidence type="ECO:0000256" key="1">
    <source>
        <dbReference type="ARBA" id="ARBA00022553"/>
    </source>
</evidence>
<keyword evidence="9" id="KW-0496">Mitochondrion</keyword>
<dbReference type="InterPro" id="IPR001789">
    <property type="entry name" value="Sig_transdc_resp-reg_receiver"/>
</dbReference>
<evidence type="ECO:0000259" key="7">
    <source>
        <dbReference type="PROSITE" id="PS50113"/>
    </source>
</evidence>
<dbReference type="SUPFAM" id="SSF55874">
    <property type="entry name" value="ATPase domain of HSP90 chaperone/DNA topoisomerase II/histidine kinase"/>
    <property type="match status" value="1"/>
</dbReference>
<dbReference type="SUPFAM" id="SSF47384">
    <property type="entry name" value="Homodimeric domain of signal transducing histidine kinase"/>
    <property type="match status" value="1"/>
</dbReference>
<evidence type="ECO:0000313" key="11">
    <source>
        <dbReference type="Proteomes" id="UP000290189"/>
    </source>
</evidence>
<dbReference type="Gene3D" id="3.30.450.20">
    <property type="entry name" value="PAS domain"/>
    <property type="match status" value="2"/>
</dbReference>
<feature type="modified residue" description="4-aspartylphosphate" evidence="3">
    <location>
        <position position="634"/>
    </location>
</feature>
<evidence type="ECO:0000256" key="3">
    <source>
        <dbReference type="PROSITE-ProRule" id="PRU00169"/>
    </source>
</evidence>
<dbReference type="PROSITE" id="PS50110">
    <property type="entry name" value="RESPONSE_REGULATORY"/>
    <property type="match status" value="1"/>
</dbReference>
<evidence type="ECO:0000313" key="8">
    <source>
        <dbReference type="EMBL" id="CEO97129.1"/>
    </source>
</evidence>
<dbReference type="InterPro" id="IPR036890">
    <property type="entry name" value="HATPase_C_sf"/>
</dbReference>
<evidence type="ECO:0000313" key="9">
    <source>
        <dbReference type="EMBL" id="SPR01107.1"/>
    </source>
</evidence>
<dbReference type="STRING" id="37360.A0A0G4IPS3"/>
<evidence type="ECO:0000259" key="5">
    <source>
        <dbReference type="PROSITE" id="PS50110"/>
    </source>
</evidence>
<dbReference type="CDD" id="cd16922">
    <property type="entry name" value="HATPase_EvgS-ArcB-TorS-like"/>
    <property type="match status" value="1"/>
</dbReference>
<dbReference type="InterPro" id="IPR000014">
    <property type="entry name" value="PAS"/>
</dbReference>
<dbReference type="FunFam" id="3.30.565.10:FF:000010">
    <property type="entry name" value="Sensor histidine kinase RcsC"/>
    <property type="match status" value="1"/>
</dbReference>
<proteinExistence type="predicted"/>
<dbReference type="InterPro" id="IPR000700">
    <property type="entry name" value="PAS-assoc_C"/>
</dbReference>
<dbReference type="InterPro" id="IPR001610">
    <property type="entry name" value="PAC"/>
</dbReference>
<dbReference type="Pfam" id="PF00512">
    <property type="entry name" value="HisKA"/>
    <property type="match status" value="1"/>
</dbReference>
<evidence type="ECO:0000259" key="6">
    <source>
        <dbReference type="PROSITE" id="PS50112"/>
    </source>
</evidence>
<feature type="domain" description="PAC" evidence="7">
    <location>
        <begin position="226"/>
        <end position="282"/>
    </location>
</feature>
<dbReference type="SMART" id="SM00388">
    <property type="entry name" value="HisKA"/>
    <property type="match status" value="1"/>
</dbReference>
<dbReference type="CDD" id="cd00082">
    <property type="entry name" value="HisKA"/>
    <property type="match status" value="1"/>
</dbReference>
<dbReference type="EMBL" id="OVEO01000016">
    <property type="protein sequence ID" value="SPR01107.1"/>
    <property type="molecule type" value="Genomic_DNA"/>
</dbReference>
<protein>
    <recommendedName>
        <fullName evidence="12">Histidine kinase</fullName>
    </recommendedName>
</protein>
<dbReference type="PRINTS" id="PR00344">
    <property type="entry name" value="BCTRLSENSOR"/>
</dbReference>
<dbReference type="Proteomes" id="UP000039324">
    <property type="component" value="Unassembled WGS sequence"/>
</dbReference>
<dbReference type="Pfam" id="PF13426">
    <property type="entry name" value="PAS_9"/>
    <property type="match status" value="1"/>
</dbReference>
<organism evidence="8 10">
    <name type="scientific">Plasmodiophora brassicae</name>
    <name type="common">Clubroot disease agent</name>
    <dbReference type="NCBI Taxonomy" id="37360"/>
    <lineage>
        <taxon>Eukaryota</taxon>
        <taxon>Sar</taxon>
        <taxon>Rhizaria</taxon>
        <taxon>Endomyxa</taxon>
        <taxon>Phytomyxea</taxon>
        <taxon>Plasmodiophorida</taxon>
        <taxon>Plasmodiophoridae</taxon>
        <taxon>Plasmodiophora</taxon>
    </lineage>
</organism>
<dbReference type="InterPro" id="IPR004358">
    <property type="entry name" value="Sig_transdc_His_kin-like_C"/>
</dbReference>
<dbReference type="Pfam" id="PF00989">
    <property type="entry name" value="PAS"/>
    <property type="match status" value="1"/>
</dbReference>
<dbReference type="OMA" id="GMMINEY"/>
<dbReference type="CDD" id="cd00130">
    <property type="entry name" value="PAS"/>
    <property type="match status" value="2"/>
</dbReference>
<keyword evidence="10" id="KW-1185">Reference proteome</keyword>
<keyword evidence="1 3" id="KW-0597">Phosphoprotein</keyword>
<dbReference type="PROSITE" id="PS50109">
    <property type="entry name" value="HIS_KIN"/>
    <property type="match status" value="1"/>
</dbReference>
<dbReference type="InterPro" id="IPR011006">
    <property type="entry name" value="CheY-like_superfamily"/>
</dbReference>
<dbReference type="AlphaFoldDB" id="A0A0G4IPS3"/>
<evidence type="ECO:0008006" key="12">
    <source>
        <dbReference type="Google" id="ProtNLM"/>
    </source>
</evidence>
<dbReference type="SMART" id="SM00091">
    <property type="entry name" value="PAS"/>
    <property type="match status" value="2"/>
</dbReference>
<dbReference type="InterPro" id="IPR013767">
    <property type="entry name" value="PAS_fold"/>
</dbReference>
<dbReference type="PROSITE" id="PS50112">
    <property type="entry name" value="PAS"/>
    <property type="match status" value="2"/>
</dbReference>
<dbReference type="EMBL" id="CDSF01000078">
    <property type="protein sequence ID" value="CEO97129.1"/>
    <property type="molecule type" value="Genomic_DNA"/>
</dbReference>
<feature type="domain" description="Histidine kinase" evidence="4">
    <location>
        <begin position="299"/>
        <end position="541"/>
    </location>
</feature>
<name>A0A0G4IPS3_PLABS</name>
<dbReference type="Pfam" id="PF02518">
    <property type="entry name" value="HATPase_c"/>
    <property type="match status" value="1"/>
</dbReference>
<dbReference type="CDD" id="cd17546">
    <property type="entry name" value="REC_hyHK_CKI1_RcsC-like"/>
    <property type="match status" value="1"/>
</dbReference>
<dbReference type="GO" id="GO:0000155">
    <property type="term" value="F:phosphorelay sensor kinase activity"/>
    <property type="evidence" value="ECO:0007669"/>
    <property type="project" value="InterPro"/>
</dbReference>
<dbReference type="InterPro" id="IPR036097">
    <property type="entry name" value="HisK_dim/P_sf"/>
</dbReference>
<reference evidence="8 10" key="1">
    <citation type="submission" date="2015-02" db="EMBL/GenBank/DDBJ databases">
        <authorList>
            <person name="Chooi Y.-H."/>
        </authorList>
    </citation>
    <scope>NUCLEOTIDE SEQUENCE [LARGE SCALE GENOMIC DNA]</scope>
    <source>
        <strain evidence="8">E3</strain>
    </source>
</reference>
<geneLocation type="mitochondrion" evidence="9"/>
<feature type="domain" description="PAS" evidence="6">
    <location>
        <begin position="37"/>
        <end position="84"/>
    </location>
</feature>
<reference evidence="9 11" key="2">
    <citation type="submission" date="2018-03" db="EMBL/GenBank/DDBJ databases">
        <authorList>
            <person name="Fogelqvist J."/>
        </authorList>
    </citation>
    <scope>NUCLEOTIDE SEQUENCE [LARGE SCALE GENOMIC DNA]</scope>
</reference>
<accession>A0A0G4IPS3</accession>